<dbReference type="Pfam" id="PF13960">
    <property type="entry name" value="DUF4218"/>
    <property type="match status" value="1"/>
</dbReference>
<reference evidence="4" key="1">
    <citation type="submission" date="2023-07" db="EMBL/GenBank/DDBJ databases">
        <title>A chromosome-level genome assembly of Lolium multiflorum.</title>
        <authorList>
            <person name="Chen Y."/>
            <person name="Copetti D."/>
            <person name="Kolliker R."/>
            <person name="Studer B."/>
        </authorList>
    </citation>
    <scope>NUCLEOTIDE SEQUENCE</scope>
    <source>
        <strain evidence="4">02402/16</strain>
        <tissue evidence="4">Leaf</tissue>
    </source>
</reference>
<feature type="region of interest" description="Disordered" evidence="1">
    <location>
        <begin position="1450"/>
        <end position="1502"/>
    </location>
</feature>
<dbReference type="InterPro" id="IPR029480">
    <property type="entry name" value="Transpos_assoc"/>
</dbReference>
<evidence type="ECO:0000313" key="4">
    <source>
        <dbReference type="EMBL" id="KAK1661661.1"/>
    </source>
</evidence>
<gene>
    <name evidence="4" type="ORF">QYE76_049820</name>
</gene>
<feature type="domain" description="Transposase-associated" evidence="3">
    <location>
        <begin position="259"/>
        <end position="333"/>
    </location>
</feature>
<dbReference type="Pfam" id="PF13963">
    <property type="entry name" value="Transpos_assoc"/>
    <property type="match status" value="1"/>
</dbReference>
<evidence type="ECO:0000259" key="2">
    <source>
        <dbReference type="Pfam" id="PF13960"/>
    </source>
</evidence>
<dbReference type="InterPro" id="IPR025452">
    <property type="entry name" value="DUF4218"/>
</dbReference>
<feature type="region of interest" description="Disordered" evidence="1">
    <location>
        <begin position="1"/>
        <end position="20"/>
    </location>
</feature>
<sequence>MTGSKSRHRRARAAAAKLRESQQWRPCAAVEVPSAQESSRASQPATATFRRSSVLAHLSMSFTTYHPLLFLPSLNRIFRSGGLSFPAALLPAETSSTEPSSQSSEKPRYEIGPILEMVMGDFCVETADRSALADECMRLYSELATEKIRIRILDDIAMKSFTASNEIQRRSLGQAETMDKLAGLILNLTVRTDKLEAELSQEKALNSELKRQAGSRPSVFSGTALVVYEPVCLLTFVGDLFVEIAYRFSDHLSPQQMDRTWILFHSLTTPTYLSGIEDFMKHVSDFTDGDKTKEVICPCRVCLNIGSKPQHVVSDHLFVYGMDQTYIRWINHGYQLEDLVQDEATANLLRDLYPYASQQPHAYHKKPLFHDLIEDAKRLVAPGSVVSRFELIVKLLHDKSYQGITNKAFNAVAKTYSDALPGAGLPKSFYEVKQYIKVLGLGYEKIDFCKNNCALFWMEYNDLDECPVCKESRWKHDGAGGKKKIPWKVLRYFPLVQRLQRLFASEQTSRETRWHKEILTPDPDLLRHPADGDEWKQFDLDHPDFAADPRNLRLGLATDGFNPFGNMSNSYSMWPVLVTPYNQAPWTCTDQSNCMMALLIPGPKSPGKDFDVFMQPLIRDLQTLWEGVPTWDVCQPKEQNFLLRAAVLYCTHDYPALGTMSGRVTSGYNACVHCDTDQLAVRIINKICYMGHRRFLPLDHSFRKNRKKLQFIGDQACKKTKPQHFKSHELEAHLEAVRNVKPGKPPAATAGTAEKNTEDAAAVVADRKRKKRRDELSLAATKRKMGGEIAARTKRKEMENDRPRIFYKRRTTLWDLPYWAGKKLRHNIDIMHMEKNICDSIVGTLLNIPSKTKDSSNARIDCATLNVNRHLQLDRNDKVNKGKEKHYKFRGAEFTLPMPKRRLFCEYLRGVMFPFGFASNIANCLNAEGNKLQGLKTHDCHILLQRLLAIGIKDLVKPNMYNVIAELGRFFREICSKTLSRAVVERLKVDIAVILCKLELIYPPAFFDVMVHLAVHLPDEALLRGPVQYGWMYPIERRLCTFKNTVRNKARPEACIAVAYIAAEAYTFASRYIPDIETRFNRGRRILEVGGSVFKHGVELIGKRTEKTLEQSEFEQLSWLYMETNGKLSARGSGFQDWFEKYNSPESPQFEARSRRSPQILAIDPRLPKLRHCTRSLYHLANVASNLASNLRRPTAPSDPLGEYDQEMMVIFDIKLMVGFGCDTIPILKVPPQYPKWMEPYVQTETYDLENGGSLVFERDLYLVSERLERPPPKFHGVRIHNTPTGEQQWMITADLKGSSEPPISERILFSFKAYSWVDGLAHALQEGLARVCGQNIAALRGSRFAHFARHDTMGEPMALSSHPVLKIHVQHLDFMLHETRKDLELTRVHSHRAQMALAHHADAIRLLAKDRRSLRLQRAKNVATITRLREKIRTLEVTVRTQQDQIQEMEEDGEDIQGGDDFLSDDNDFEDDEFTDEEDYEFLESAEDGIIPIDVDEDNEE</sequence>
<proteinExistence type="predicted"/>
<name>A0AAD8WH88_LOLMU</name>
<dbReference type="InterPro" id="IPR004242">
    <property type="entry name" value="Transposase_21"/>
</dbReference>
<evidence type="ECO:0000313" key="5">
    <source>
        <dbReference type="Proteomes" id="UP001231189"/>
    </source>
</evidence>
<dbReference type="Pfam" id="PF02992">
    <property type="entry name" value="Transposase_21"/>
    <property type="match status" value="1"/>
</dbReference>
<organism evidence="4 5">
    <name type="scientific">Lolium multiflorum</name>
    <name type="common">Italian ryegrass</name>
    <name type="synonym">Lolium perenne subsp. multiflorum</name>
    <dbReference type="NCBI Taxonomy" id="4521"/>
    <lineage>
        <taxon>Eukaryota</taxon>
        <taxon>Viridiplantae</taxon>
        <taxon>Streptophyta</taxon>
        <taxon>Embryophyta</taxon>
        <taxon>Tracheophyta</taxon>
        <taxon>Spermatophyta</taxon>
        <taxon>Magnoliopsida</taxon>
        <taxon>Liliopsida</taxon>
        <taxon>Poales</taxon>
        <taxon>Poaceae</taxon>
        <taxon>BOP clade</taxon>
        <taxon>Pooideae</taxon>
        <taxon>Poodae</taxon>
        <taxon>Poeae</taxon>
        <taxon>Poeae Chloroplast Group 2 (Poeae type)</taxon>
        <taxon>Loliodinae</taxon>
        <taxon>Loliinae</taxon>
        <taxon>Lolium</taxon>
    </lineage>
</organism>
<dbReference type="PANTHER" id="PTHR10775">
    <property type="entry name" value="OS08G0208400 PROTEIN"/>
    <property type="match status" value="1"/>
</dbReference>
<evidence type="ECO:0000259" key="3">
    <source>
        <dbReference type="Pfam" id="PF13963"/>
    </source>
</evidence>
<accession>A0AAD8WH88</accession>
<dbReference type="EMBL" id="JAUUTY010000003">
    <property type="protein sequence ID" value="KAK1661661.1"/>
    <property type="molecule type" value="Genomic_DNA"/>
</dbReference>
<dbReference type="PANTHER" id="PTHR10775:SF185">
    <property type="entry name" value="OS08G0208400 PROTEIN"/>
    <property type="match status" value="1"/>
</dbReference>
<feature type="domain" description="DUF4218" evidence="2">
    <location>
        <begin position="974"/>
        <end position="1085"/>
    </location>
</feature>
<feature type="compositionally biased region" description="Acidic residues" evidence="1">
    <location>
        <begin position="1450"/>
        <end position="1488"/>
    </location>
</feature>
<dbReference type="Proteomes" id="UP001231189">
    <property type="component" value="Unassembled WGS sequence"/>
</dbReference>
<comment type="caution">
    <text evidence="4">The sequence shown here is derived from an EMBL/GenBank/DDBJ whole genome shotgun (WGS) entry which is preliminary data.</text>
</comment>
<protein>
    <submittedName>
        <fullName evidence="4">Uncharacterized protein</fullName>
    </submittedName>
</protein>
<evidence type="ECO:0000256" key="1">
    <source>
        <dbReference type="SAM" id="MobiDB-lite"/>
    </source>
</evidence>
<keyword evidence="5" id="KW-1185">Reference proteome</keyword>
<feature type="compositionally biased region" description="Basic residues" evidence="1">
    <location>
        <begin position="1"/>
        <end position="12"/>
    </location>
</feature>